<dbReference type="PIRSF" id="PIRSF005419">
    <property type="entry name" value="FlhA"/>
    <property type="match status" value="1"/>
</dbReference>
<comment type="similarity">
    <text evidence="2">Belongs to the FHIPEP (flagella/HR/invasion proteins export pore) family.</text>
</comment>
<dbReference type="InterPro" id="IPR042196">
    <property type="entry name" value="FHIPEP_4"/>
</dbReference>
<comment type="caution">
    <text evidence="10">The sequence shown here is derived from an EMBL/GenBank/DDBJ whole genome shotgun (WGS) entry which is preliminary data.</text>
</comment>
<dbReference type="STRING" id="1777138.AWB77_02618"/>
<dbReference type="GO" id="GO:0009306">
    <property type="term" value="P:protein secretion"/>
    <property type="evidence" value="ECO:0007669"/>
    <property type="project" value="InterPro"/>
</dbReference>
<keyword evidence="4" id="KW-1003">Cell membrane</keyword>
<name>A0A158BBN2_9BURK</name>
<dbReference type="Gene3D" id="3.40.50.12790">
    <property type="entry name" value="FHIPEP family, domain 4"/>
    <property type="match status" value="1"/>
</dbReference>
<keyword evidence="6 9" id="KW-0812">Transmembrane</keyword>
<feature type="transmembrane region" description="Helical" evidence="9">
    <location>
        <begin position="120"/>
        <end position="139"/>
    </location>
</feature>
<protein>
    <submittedName>
        <fullName evidence="10">Type III secretion protein</fullName>
    </submittedName>
</protein>
<dbReference type="InterPro" id="IPR042194">
    <property type="entry name" value="FHIPEP_1"/>
</dbReference>
<organism evidence="10 11">
    <name type="scientific">Caballeronia fortuita</name>
    <dbReference type="NCBI Taxonomy" id="1777138"/>
    <lineage>
        <taxon>Bacteria</taxon>
        <taxon>Pseudomonadati</taxon>
        <taxon>Pseudomonadota</taxon>
        <taxon>Betaproteobacteria</taxon>
        <taxon>Burkholderiales</taxon>
        <taxon>Burkholderiaceae</taxon>
        <taxon>Caballeronia</taxon>
    </lineage>
</organism>
<evidence type="ECO:0000256" key="6">
    <source>
        <dbReference type="ARBA" id="ARBA00022692"/>
    </source>
</evidence>
<dbReference type="EMBL" id="FCNX02000006">
    <property type="protein sequence ID" value="SAK67439.1"/>
    <property type="molecule type" value="Genomic_DNA"/>
</dbReference>
<dbReference type="InterPro" id="IPR001712">
    <property type="entry name" value="T3SS_FHIPEP"/>
</dbReference>
<feature type="transmembrane region" description="Helical" evidence="9">
    <location>
        <begin position="238"/>
        <end position="265"/>
    </location>
</feature>
<dbReference type="Gene3D" id="1.10.8.540">
    <property type="entry name" value="FHIPEP family, domain 3"/>
    <property type="match status" value="1"/>
</dbReference>
<evidence type="ECO:0000256" key="9">
    <source>
        <dbReference type="SAM" id="Phobius"/>
    </source>
</evidence>
<evidence type="ECO:0000256" key="5">
    <source>
        <dbReference type="ARBA" id="ARBA00022519"/>
    </source>
</evidence>
<dbReference type="Proteomes" id="UP000054903">
    <property type="component" value="Unassembled WGS sequence"/>
</dbReference>
<feature type="transmembrane region" description="Helical" evidence="9">
    <location>
        <begin position="207"/>
        <end position="226"/>
    </location>
</feature>
<dbReference type="AlphaFoldDB" id="A0A158BBN2"/>
<evidence type="ECO:0000256" key="1">
    <source>
        <dbReference type="ARBA" id="ARBA00004429"/>
    </source>
</evidence>
<dbReference type="Gene3D" id="3.40.30.60">
    <property type="entry name" value="FHIPEP family, domain 1"/>
    <property type="match status" value="1"/>
</dbReference>
<dbReference type="PRINTS" id="PR00949">
    <property type="entry name" value="TYPE3IMAPROT"/>
</dbReference>
<feature type="transmembrane region" description="Helical" evidence="9">
    <location>
        <begin position="285"/>
        <end position="305"/>
    </location>
</feature>
<evidence type="ECO:0000313" key="10">
    <source>
        <dbReference type="EMBL" id="SAK67439.1"/>
    </source>
</evidence>
<feature type="transmembrane region" description="Helical" evidence="9">
    <location>
        <begin position="79"/>
        <end position="100"/>
    </location>
</feature>
<keyword evidence="11" id="KW-1185">Reference proteome</keyword>
<dbReference type="GO" id="GO:0005886">
    <property type="term" value="C:plasma membrane"/>
    <property type="evidence" value="ECO:0007669"/>
    <property type="project" value="UniProtKB-SubCell"/>
</dbReference>
<comment type="subcellular location">
    <subcellularLocation>
        <location evidence="1">Cell inner membrane</location>
        <topology evidence="1">Multi-pass membrane protein</topology>
    </subcellularLocation>
</comment>
<dbReference type="Pfam" id="PF00771">
    <property type="entry name" value="FHIPEP"/>
    <property type="match status" value="1"/>
</dbReference>
<feature type="transmembrane region" description="Helical" evidence="9">
    <location>
        <begin position="21"/>
        <end position="42"/>
    </location>
</feature>
<proteinExistence type="inferred from homology"/>
<evidence type="ECO:0000256" key="3">
    <source>
        <dbReference type="ARBA" id="ARBA00022448"/>
    </source>
</evidence>
<evidence type="ECO:0000256" key="8">
    <source>
        <dbReference type="ARBA" id="ARBA00023136"/>
    </source>
</evidence>
<dbReference type="PANTHER" id="PTHR30161">
    <property type="entry name" value="FLAGELLAR EXPORT PROTEIN, MEMBRANE FLHA SUBUNIT-RELATED"/>
    <property type="match status" value="1"/>
</dbReference>
<feature type="transmembrane region" description="Helical" evidence="9">
    <location>
        <begin position="48"/>
        <end position="67"/>
    </location>
</feature>
<gene>
    <name evidence="10" type="ORF">AWB77_02618</name>
</gene>
<evidence type="ECO:0000256" key="4">
    <source>
        <dbReference type="ARBA" id="ARBA00022475"/>
    </source>
</evidence>
<evidence type="ECO:0000313" key="11">
    <source>
        <dbReference type="Proteomes" id="UP000054903"/>
    </source>
</evidence>
<dbReference type="OrthoDB" id="9759185at2"/>
<dbReference type="RefSeq" id="WP_061134845.1">
    <property type="nucleotide sequence ID" value="NZ_FCNX02000006.1"/>
</dbReference>
<keyword evidence="8 9" id="KW-0472">Membrane</keyword>
<accession>A0A158BBN2</accession>
<reference evidence="10" key="1">
    <citation type="submission" date="2016-01" db="EMBL/GenBank/DDBJ databases">
        <authorList>
            <person name="Peeters C."/>
        </authorList>
    </citation>
    <scope>NUCLEOTIDE SEQUENCE</scope>
    <source>
        <strain evidence="10">LMG 29320</strain>
    </source>
</reference>
<keyword evidence="7 9" id="KW-1133">Transmembrane helix</keyword>
<dbReference type="InterPro" id="IPR042193">
    <property type="entry name" value="FHIPEP_3"/>
</dbReference>
<keyword evidence="5" id="KW-0997">Cell inner membrane</keyword>
<sequence length="694" mass="74827">MTQTESFSSLLAGLPDRLARYAHFAAAAGFIGVLSLLILPLPPFLLDLFIGMSFGVSFLMLFTTIYVSRAADLPGFPALLLMTTLLRLALAIASTKMILMHAHAGRVIQAFGELVAGGNVAVGIVVFLVLCAIQFIVVAKGADRIAEVSARFTLDAIPGRQMSIDADLRSGLISAEQAVAMRAGLERETYVYGSLDGAMKFVKGDTIASFVIALINIVGGLTIGLVQRGMSFSDALQVYTILTIGDGLVSQIPSLVVSIAAGLLVTRVSQAGSGSNLGADLYGQLTLRPHALLMAGVCCAALGLIPGFPHVQFALLAGALAGLAVLLMRAQRRAQAALQAPMPALARDGSRHMPQFLDDVDFGTSNVLRLRVGRDVIRAMRPDALNGLLGRLRHTLNERLGLPFPGLAILVDARLASDRYIVDIDDVPFASGVLLAQHVLVSGRAADVTMQGVPGYRPGVEKSVWMAAGEAATLDASVYAIDSPDDVLCKHLLEVIERCAPRLIGTQEARFLLSRIGQEYRELAMQVEHRVTTVRLAAVLRQLLQQRVSIRNLRGILEAILRVPANESTLERMVRECRIELGPQIARALANLDAWEIQAGVLEPAWEAELEASIRIGPDGEPYCPLDFDQLDALRRVLGTALESVRLLITSATLRSHLVRMLDTFGLRMDVLAIEEIPRDVYRVRAVATLTRPR</sequence>
<dbReference type="PANTHER" id="PTHR30161:SF2">
    <property type="entry name" value="INVASION PROTEIN INVA"/>
    <property type="match status" value="1"/>
</dbReference>
<keyword evidence="3" id="KW-0813">Transport</keyword>
<evidence type="ECO:0000256" key="2">
    <source>
        <dbReference type="ARBA" id="ARBA00008835"/>
    </source>
</evidence>
<evidence type="ECO:0000256" key="7">
    <source>
        <dbReference type="ARBA" id="ARBA00022989"/>
    </source>
</evidence>